<evidence type="ECO:0000313" key="11">
    <source>
        <dbReference type="Proteomes" id="UP000295217"/>
    </source>
</evidence>
<sequence>MRHGTCRPHPSIRPLPIGRGNRRRRRAELLMSRVRRLRRSTAAAVAAALTCGLALAAPSMPAQAEPDPTLVPPNACRGVAASLVARMTPRERIGQLLMGQPARSGALPDEAARAQIQDYGIGSFITQNSVPRTPDGAAVFHNRMQAWAQESRSGVPLFIGMDLENGTVQQIPVAAGHPFPMGLGATRDPAATSAAARVAGTEAEAIGINWSFGPVADLNTNPENPVIGVRSFGADDTAVAPHTAAYAVALQEAGVLSAAKHFPGHGDTSVDSHTGLPTVEYEGATLDRHLTPFRSAFDAGSKGAMTAHVVVEAVDPDLPATLSPKVLTGLLRGELGFDGVVVTDSMAMDAIRDTWGLHEAAAMAIEAGADIVMVQGDARPVSDFLVEALDSRQLSAARVRESATRVVRTKCEMGLWGNRYADPQHALTVVGTPEAHQQGLDQAVDSMTLLDDDGVALPVERDARILVAGRDANRVAGELTALGATAVTPLTTPQSPSAAVRAQAVALAADHDVAVVTTFTSGAPNAAQAQLLNDVAATGTPTVAVSLGLPYDLAGLDTANARLATYAQNVNRVGSPEVYTGIATVLLGDRPATGRLPVPVGGFPIGHGSG</sequence>
<evidence type="ECO:0000256" key="3">
    <source>
        <dbReference type="ARBA" id="ARBA00012663"/>
    </source>
</evidence>
<reference evidence="10 11" key="1">
    <citation type="submission" date="2019-02" db="EMBL/GenBank/DDBJ databases">
        <title>Draft genome sequences of novel Actinobacteria.</title>
        <authorList>
            <person name="Sahin N."/>
            <person name="Ay H."/>
            <person name="Saygin H."/>
        </authorList>
    </citation>
    <scope>NUCLEOTIDE SEQUENCE [LARGE SCALE GENOMIC DNA]</scope>
    <source>
        <strain evidence="10 11">8K307</strain>
    </source>
</reference>
<dbReference type="InterPro" id="IPR001764">
    <property type="entry name" value="Glyco_hydro_3_N"/>
</dbReference>
<keyword evidence="4 6" id="KW-0378">Hydrolase</keyword>
<evidence type="ECO:0000259" key="8">
    <source>
        <dbReference type="Pfam" id="PF00933"/>
    </source>
</evidence>
<evidence type="ECO:0000259" key="9">
    <source>
        <dbReference type="Pfam" id="PF01915"/>
    </source>
</evidence>
<dbReference type="InterPro" id="IPR050226">
    <property type="entry name" value="NagZ_Beta-hexosaminidase"/>
</dbReference>
<dbReference type="Pfam" id="PF00933">
    <property type="entry name" value="Glyco_hydro_3"/>
    <property type="match status" value="1"/>
</dbReference>
<dbReference type="AlphaFoldDB" id="A0A4R5AC77"/>
<comment type="similarity">
    <text evidence="2 6">Belongs to the glycosyl hydrolase 3 family.</text>
</comment>
<comment type="catalytic activity">
    <reaction evidence="1">
        <text>Hydrolysis of terminal non-reducing N-acetyl-D-hexosamine residues in N-acetyl-beta-D-hexosaminides.</text>
        <dbReference type="EC" id="3.2.1.52"/>
    </reaction>
</comment>
<dbReference type="SUPFAM" id="SSF51445">
    <property type="entry name" value="(Trans)glycosidases"/>
    <property type="match status" value="1"/>
</dbReference>
<proteinExistence type="inferred from homology"/>
<dbReference type="InterPro" id="IPR019800">
    <property type="entry name" value="Glyco_hydro_3_AS"/>
</dbReference>
<dbReference type="GO" id="GO:0004563">
    <property type="term" value="F:beta-N-acetylhexosaminidase activity"/>
    <property type="evidence" value="ECO:0007669"/>
    <property type="project" value="UniProtKB-EC"/>
</dbReference>
<dbReference type="Gene3D" id="3.40.50.1700">
    <property type="entry name" value="Glycoside hydrolase family 3 C-terminal domain"/>
    <property type="match status" value="1"/>
</dbReference>
<keyword evidence="5 6" id="KW-0326">Glycosidase</keyword>
<evidence type="ECO:0000256" key="5">
    <source>
        <dbReference type="ARBA" id="ARBA00023295"/>
    </source>
</evidence>
<dbReference type="GO" id="GO:0005975">
    <property type="term" value="P:carbohydrate metabolic process"/>
    <property type="evidence" value="ECO:0007669"/>
    <property type="project" value="InterPro"/>
</dbReference>
<accession>A0A4R5AC77</accession>
<dbReference type="Proteomes" id="UP000295217">
    <property type="component" value="Unassembled WGS sequence"/>
</dbReference>
<dbReference type="Gene3D" id="3.20.20.300">
    <property type="entry name" value="Glycoside hydrolase, family 3, N-terminal domain"/>
    <property type="match status" value="1"/>
</dbReference>
<dbReference type="PROSITE" id="PS00775">
    <property type="entry name" value="GLYCOSYL_HYDROL_F3"/>
    <property type="match status" value="1"/>
</dbReference>
<feature type="domain" description="Glycoside hydrolase family 3 C-terminal" evidence="9">
    <location>
        <begin position="447"/>
        <end position="599"/>
    </location>
</feature>
<dbReference type="InterPro" id="IPR036881">
    <property type="entry name" value="Glyco_hydro_3_C_sf"/>
</dbReference>
<keyword evidence="11" id="KW-1185">Reference proteome</keyword>
<evidence type="ECO:0000256" key="6">
    <source>
        <dbReference type="RuleBase" id="RU361161"/>
    </source>
</evidence>
<dbReference type="EMBL" id="SMLB01000019">
    <property type="protein sequence ID" value="TDD68629.1"/>
    <property type="molecule type" value="Genomic_DNA"/>
</dbReference>
<evidence type="ECO:0000256" key="2">
    <source>
        <dbReference type="ARBA" id="ARBA00005336"/>
    </source>
</evidence>
<dbReference type="PRINTS" id="PR00133">
    <property type="entry name" value="GLHYDRLASE3"/>
</dbReference>
<dbReference type="GO" id="GO:0009254">
    <property type="term" value="P:peptidoglycan turnover"/>
    <property type="evidence" value="ECO:0007669"/>
    <property type="project" value="TreeGrafter"/>
</dbReference>
<evidence type="ECO:0000256" key="1">
    <source>
        <dbReference type="ARBA" id="ARBA00001231"/>
    </source>
</evidence>
<dbReference type="PANTHER" id="PTHR30480:SF13">
    <property type="entry name" value="BETA-HEXOSAMINIDASE"/>
    <property type="match status" value="1"/>
</dbReference>
<organism evidence="10 11">
    <name type="scientific">Jiangella aurantiaca</name>
    <dbReference type="NCBI Taxonomy" id="2530373"/>
    <lineage>
        <taxon>Bacteria</taxon>
        <taxon>Bacillati</taxon>
        <taxon>Actinomycetota</taxon>
        <taxon>Actinomycetes</taxon>
        <taxon>Jiangellales</taxon>
        <taxon>Jiangellaceae</taxon>
        <taxon>Jiangella</taxon>
    </lineage>
</organism>
<dbReference type="Pfam" id="PF01915">
    <property type="entry name" value="Glyco_hydro_3_C"/>
    <property type="match status" value="1"/>
</dbReference>
<dbReference type="PANTHER" id="PTHR30480">
    <property type="entry name" value="BETA-HEXOSAMINIDASE-RELATED"/>
    <property type="match status" value="1"/>
</dbReference>
<dbReference type="SUPFAM" id="SSF52279">
    <property type="entry name" value="Beta-D-glucan exohydrolase, C-terminal domain"/>
    <property type="match status" value="1"/>
</dbReference>
<evidence type="ECO:0000313" key="10">
    <source>
        <dbReference type="EMBL" id="TDD68629.1"/>
    </source>
</evidence>
<dbReference type="InterPro" id="IPR002772">
    <property type="entry name" value="Glyco_hydro_3_C"/>
</dbReference>
<evidence type="ECO:0000256" key="4">
    <source>
        <dbReference type="ARBA" id="ARBA00022801"/>
    </source>
</evidence>
<dbReference type="OrthoDB" id="9805821at2"/>
<gene>
    <name evidence="10" type="ORF">E1262_15380</name>
</gene>
<evidence type="ECO:0000256" key="7">
    <source>
        <dbReference type="SAM" id="MobiDB-lite"/>
    </source>
</evidence>
<dbReference type="InterPro" id="IPR017853">
    <property type="entry name" value="GH"/>
</dbReference>
<dbReference type="EC" id="3.2.1.52" evidence="3"/>
<protein>
    <recommendedName>
        <fullName evidence="3">beta-N-acetylhexosaminidase</fullName>
        <ecNumber evidence="3">3.2.1.52</ecNumber>
    </recommendedName>
</protein>
<name>A0A4R5AC77_9ACTN</name>
<feature type="region of interest" description="Disordered" evidence="7">
    <location>
        <begin position="1"/>
        <end position="24"/>
    </location>
</feature>
<comment type="caution">
    <text evidence="10">The sequence shown here is derived from an EMBL/GenBank/DDBJ whole genome shotgun (WGS) entry which is preliminary data.</text>
</comment>
<dbReference type="InterPro" id="IPR036962">
    <property type="entry name" value="Glyco_hydro_3_N_sf"/>
</dbReference>
<feature type="domain" description="Glycoside hydrolase family 3 N-terminal" evidence="8">
    <location>
        <begin position="90"/>
        <end position="408"/>
    </location>
</feature>